<dbReference type="Pfam" id="PF13193">
    <property type="entry name" value="AMP-binding_C"/>
    <property type="match status" value="1"/>
</dbReference>
<dbReference type="EMBL" id="LSSK01000725">
    <property type="protein sequence ID" value="OMH82169.1"/>
    <property type="molecule type" value="Genomic_DNA"/>
</dbReference>
<dbReference type="Proteomes" id="UP000188320">
    <property type="component" value="Unassembled WGS sequence"/>
</dbReference>
<dbReference type="InterPro" id="IPR045851">
    <property type="entry name" value="AMP-bd_C_sf"/>
</dbReference>
<feature type="domain" description="AMP-dependent synthetase/ligase" evidence="2">
    <location>
        <begin position="80"/>
        <end position="500"/>
    </location>
</feature>
<reference evidence="6" key="1">
    <citation type="submission" date="2017-01" db="EMBL/GenBank/DDBJ databases">
        <authorList>
            <person name="Mah S.A."/>
            <person name="Swanson W.J."/>
            <person name="Moy G.W."/>
            <person name="Vacquier V.D."/>
        </authorList>
    </citation>
    <scope>NUCLEOTIDE SEQUENCE [LARGE SCALE GENOMIC DNA]</scope>
    <source>
        <strain evidence="6">COL-18-3</strain>
    </source>
</reference>
<evidence type="ECO:0000313" key="6">
    <source>
        <dbReference type="EMBL" id="OMH82169.1"/>
    </source>
</evidence>
<accession>A0A1R1PMK3</accession>
<gene>
    <name evidence="6" type="ORF">AX774_g4347</name>
    <name evidence="5" type="ORF">AX774_g7374</name>
</gene>
<dbReference type="InterPro" id="IPR042099">
    <property type="entry name" value="ANL_N_sf"/>
</dbReference>
<comment type="similarity">
    <text evidence="1">Belongs to the ATP-dependent AMP-binding enzyme family.</text>
</comment>
<dbReference type="Pfam" id="PF00501">
    <property type="entry name" value="AMP-binding"/>
    <property type="match status" value="1"/>
</dbReference>
<evidence type="ECO:0000259" key="4">
    <source>
        <dbReference type="Pfam" id="PF16177"/>
    </source>
</evidence>
<evidence type="ECO:0000313" key="5">
    <source>
        <dbReference type="EMBL" id="OMH79219.1"/>
    </source>
</evidence>
<protein>
    <submittedName>
        <fullName evidence="6">Acyl-CoA synthetase short-chain family member 3, mitochondrial</fullName>
    </submittedName>
</protein>
<reference evidence="7" key="2">
    <citation type="submission" date="2017-01" db="EMBL/GenBank/DDBJ databases">
        <authorList>
            <person name="Wang Y."/>
            <person name="White M."/>
            <person name="Kvist S."/>
            <person name="Moncalvo J.-M."/>
        </authorList>
    </citation>
    <scope>NUCLEOTIDE SEQUENCE [LARGE SCALE GENOMIC DNA]</scope>
    <source>
        <strain evidence="7">COL-18-3</strain>
    </source>
</reference>
<dbReference type="EMBL" id="LSSK01001630">
    <property type="protein sequence ID" value="OMH79219.1"/>
    <property type="molecule type" value="Genomic_DNA"/>
</dbReference>
<dbReference type="PANTHER" id="PTHR43347">
    <property type="entry name" value="ACYL-COA SYNTHETASE"/>
    <property type="match status" value="1"/>
</dbReference>
<dbReference type="InterPro" id="IPR020845">
    <property type="entry name" value="AMP-binding_CS"/>
</dbReference>
<evidence type="ECO:0000256" key="1">
    <source>
        <dbReference type="ARBA" id="ARBA00006432"/>
    </source>
</evidence>
<dbReference type="InterPro" id="IPR000873">
    <property type="entry name" value="AMP-dep_synth/lig_dom"/>
</dbReference>
<keyword evidence="7" id="KW-1185">Reference proteome</keyword>
<dbReference type="Gene3D" id="3.30.300.30">
    <property type="match status" value="1"/>
</dbReference>
<proteinExistence type="inferred from homology"/>
<comment type="caution">
    <text evidence="6">The sequence shown here is derived from an EMBL/GenBank/DDBJ whole genome shotgun (WGS) entry which is preliminary data.</text>
</comment>
<dbReference type="Gene3D" id="3.40.50.12780">
    <property type="entry name" value="N-terminal domain of ligase-like"/>
    <property type="match status" value="1"/>
</dbReference>
<sequence>MTPRNDDSNKFVNTKVVQGAMLAESLNNPEQFWLEEAYKNITWVKKPTAAYNFANPMKKYYVDWFADGTLNVCYNALDRHVEQGRGEQAAVIYDSPVTETKQVFTYNVLLQRVKEFAKVLDKNGVGKGDTVIIYMPMIPQTIIAMLACARLGAVHSVVFGGFASPELAKRIDDCKPKVVVSATCGLEGKLKMIKYVPLLTKALEISEHKPKVSIVYQREQCPVKLDVDAGFRYWSDEVASVQESPDVPLAVVESNHPLYILYTSGTTGMPKGVVRPSGPHAVMISWTMKNLYGVKPGEVFFCASDLGWVVGHTYICYAPLVEGSSTILYEGKPIGTPDAGSFFRIMQEYKASVFFTAPTAIVVLRREDNEHAVVKKYDLSTIRGLFMAGERCAPEIHRWWIEHTSGKKITEKIYQSDTIEKIAVDHWWQTESGSPITGVCIGVSEDPKEIAPIQFGSAGMPIVGVDLRVLKVKEDAHAEEDSVVQDTIEASVGEVGDIVIKLPLPPGFFSSLWNDKKRYFESYFKKYPGYYDTGDVGFVDENGYVHIMSRNDDVINVAAHRFSTSSYEEIVVKDKSIAEACTVGTPHEIKGQVPMVFAVLIGTATQNEKAEIAKRIAAQVRSDIGAVASMTPENIIFVGRLPKTRSGKILRKTIRTMVNYAGTHKDNLPTKCPISTPPTIDDPLIMNEIWITVAKLINPNFNPVVSRM</sequence>
<evidence type="ECO:0000259" key="2">
    <source>
        <dbReference type="Pfam" id="PF00501"/>
    </source>
</evidence>
<dbReference type="SUPFAM" id="SSF56801">
    <property type="entry name" value="Acetyl-CoA synthetase-like"/>
    <property type="match status" value="1"/>
</dbReference>
<dbReference type="AlphaFoldDB" id="A0A1R1PMK3"/>
<dbReference type="Pfam" id="PF16177">
    <property type="entry name" value="ACAS_N"/>
    <property type="match status" value="1"/>
</dbReference>
<dbReference type="PROSITE" id="PS00455">
    <property type="entry name" value="AMP_BINDING"/>
    <property type="match status" value="1"/>
</dbReference>
<organism evidence="6 7">
    <name type="scientific">Zancudomyces culisetae</name>
    <name type="common">Gut fungus</name>
    <name type="synonym">Smittium culisetae</name>
    <dbReference type="NCBI Taxonomy" id="1213189"/>
    <lineage>
        <taxon>Eukaryota</taxon>
        <taxon>Fungi</taxon>
        <taxon>Fungi incertae sedis</taxon>
        <taxon>Zoopagomycota</taxon>
        <taxon>Kickxellomycotina</taxon>
        <taxon>Harpellomycetes</taxon>
        <taxon>Harpellales</taxon>
        <taxon>Legeriomycetaceae</taxon>
        <taxon>Zancudomyces</taxon>
    </lineage>
</organism>
<dbReference type="OrthoDB" id="1706066at2759"/>
<evidence type="ECO:0000313" key="7">
    <source>
        <dbReference type="Proteomes" id="UP000188320"/>
    </source>
</evidence>
<name>A0A1R1PMK3_ZANCU</name>
<dbReference type="InterPro" id="IPR025110">
    <property type="entry name" value="AMP-bd_C"/>
</dbReference>
<dbReference type="InterPro" id="IPR032387">
    <property type="entry name" value="ACAS_N"/>
</dbReference>
<feature type="domain" description="Acetyl-coenzyme A synthetase N-terminal" evidence="4">
    <location>
        <begin position="20"/>
        <end position="76"/>
    </location>
</feature>
<dbReference type="GO" id="GO:0050218">
    <property type="term" value="F:propionate-CoA ligase activity"/>
    <property type="evidence" value="ECO:0007669"/>
    <property type="project" value="TreeGrafter"/>
</dbReference>
<evidence type="ECO:0000259" key="3">
    <source>
        <dbReference type="Pfam" id="PF13193"/>
    </source>
</evidence>
<feature type="domain" description="AMP-binding enzyme C-terminal" evidence="3">
    <location>
        <begin position="568"/>
        <end position="648"/>
    </location>
</feature>
<dbReference type="PANTHER" id="PTHR43347:SF3">
    <property type="entry name" value="ACYL-COA SYNTHETASE SHORT-CHAIN FAMILY MEMBER 3, MITOCHONDRIAL"/>
    <property type="match status" value="1"/>
</dbReference>